<dbReference type="EMBL" id="CP045908">
    <property type="protein sequence ID" value="QQP33178.1"/>
    <property type="molecule type" value="Genomic_DNA"/>
</dbReference>
<gene>
    <name evidence="2" type="ORF">FKW44_024468</name>
    <name evidence="1" type="ORF">FKW44_024774</name>
</gene>
<accession>A0A7T8GM56</accession>
<dbReference type="Proteomes" id="UP000595437">
    <property type="component" value="Chromosome 19"/>
</dbReference>
<organism evidence="1 3">
    <name type="scientific">Caligus rogercresseyi</name>
    <name type="common">Sea louse</name>
    <dbReference type="NCBI Taxonomy" id="217165"/>
    <lineage>
        <taxon>Eukaryota</taxon>
        <taxon>Metazoa</taxon>
        <taxon>Ecdysozoa</taxon>
        <taxon>Arthropoda</taxon>
        <taxon>Crustacea</taxon>
        <taxon>Multicrustacea</taxon>
        <taxon>Hexanauplia</taxon>
        <taxon>Copepoda</taxon>
        <taxon>Siphonostomatoida</taxon>
        <taxon>Caligidae</taxon>
        <taxon>Caligus</taxon>
    </lineage>
</organism>
<evidence type="ECO:0000313" key="3">
    <source>
        <dbReference type="Proteomes" id="UP000595437"/>
    </source>
</evidence>
<reference evidence="3" key="1">
    <citation type="submission" date="2021-01" db="EMBL/GenBank/DDBJ databases">
        <title>Caligus Genome Assembly.</title>
        <authorList>
            <person name="Gallardo-Escarate C."/>
        </authorList>
    </citation>
    <scope>NUCLEOTIDE SEQUENCE [LARGE SCALE GENOMIC DNA]</scope>
</reference>
<evidence type="ECO:0000313" key="1">
    <source>
        <dbReference type="EMBL" id="QQP32453.1"/>
    </source>
</evidence>
<keyword evidence="3" id="KW-1185">Reference proteome</keyword>
<evidence type="ECO:0000313" key="2">
    <source>
        <dbReference type="EMBL" id="QQP33178.1"/>
    </source>
</evidence>
<dbReference type="Proteomes" id="UP000595437">
    <property type="component" value="Chromosome 20"/>
</dbReference>
<protein>
    <submittedName>
        <fullName evidence="1">Uncharacterized protein</fullName>
    </submittedName>
</protein>
<proteinExistence type="predicted"/>
<dbReference type="AlphaFoldDB" id="A0A7T8GM56"/>
<sequence length="50" mass="5591">MTEVTDNFQEQEGHKVKINEEVDKLLAFLSSDNLCSESDVQLSGEEGAIY</sequence>
<reference evidence="1" key="2">
    <citation type="journal article" name="Sci. Data">
        <title>Chromosome-scale genome assembly of the sea louse Caligus rogercresseyi by SMRT sequencing and Hi-C analysis.</title>
        <authorList>
            <person name="Gallardo-Escarate C."/>
            <person name="Valenzuela-Munoz V."/>
            <person name="Nunez-Acuna G."/>
            <person name="Valenzuela-Miranda D."/>
            <person name="Goncalves A.T."/>
            <person name="Escobar-Sepulveda H."/>
            <person name="Liachko I."/>
            <person name="Nelson B."/>
            <person name="Roberts S."/>
            <person name="Warren W."/>
        </authorList>
    </citation>
    <scope>NUCLEOTIDE SEQUENCE</scope>
    <source>
        <tissue evidence="1">Whole tissue</tissue>
    </source>
</reference>
<name>A0A7T8GM56_CALRO</name>
<dbReference type="EMBL" id="CP045909">
    <property type="protein sequence ID" value="QQP32453.1"/>
    <property type="molecule type" value="Genomic_DNA"/>
</dbReference>